<dbReference type="InterPro" id="IPR012341">
    <property type="entry name" value="6hp_glycosidase-like_sf"/>
</dbReference>
<feature type="binding site" evidence="2">
    <location>
        <position position="325"/>
    </location>
    <ligand>
        <name>Zn(2+)</name>
        <dbReference type="ChEBI" id="CHEBI:29105"/>
    </ligand>
</feature>
<name>C1C1A4_CALCM</name>
<keyword evidence="2" id="KW-0862">Zinc</keyword>
<dbReference type="SUPFAM" id="SSF158745">
    <property type="entry name" value="LanC-like"/>
    <property type="match status" value="1"/>
</dbReference>
<dbReference type="InterPro" id="IPR020464">
    <property type="entry name" value="LanC-like_prot_euk"/>
</dbReference>
<protein>
    <submittedName>
        <fullName evidence="3">LanC-like protein 1</fullName>
    </submittedName>
</protein>
<dbReference type="Pfam" id="PF05147">
    <property type="entry name" value="LANC_like"/>
    <property type="match status" value="1"/>
</dbReference>
<dbReference type="Gene3D" id="1.50.10.10">
    <property type="match status" value="1"/>
</dbReference>
<dbReference type="GO" id="GO:0005886">
    <property type="term" value="C:plasma membrane"/>
    <property type="evidence" value="ECO:0007669"/>
    <property type="project" value="TreeGrafter"/>
</dbReference>
<dbReference type="SMART" id="SM01260">
    <property type="entry name" value="LANC_like"/>
    <property type="match status" value="1"/>
</dbReference>
<evidence type="ECO:0000256" key="2">
    <source>
        <dbReference type="PIRSR" id="PIRSR607822-1"/>
    </source>
</evidence>
<keyword evidence="2" id="KW-0479">Metal-binding</keyword>
<dbReference type="GO" id="GO:0031179">
    <property type="term" value="P:peptide modification"/>
    <property type="evidence" value="ECO:0007669"/>
    <property type="project" value="InterPro"/>
</dbReference>
<dbReference type="GO" id="GO:0005975">
    <property type="term" value="P:carbohydrate metabolic process"/>
    <property type="evidence" value="ECO:0007669"/>
    <property type="project" value="InterPro"/>
</dbReference>
<dbReference type="PRINTS" id="PR01950">
    <property type="entry name" value="LANCSUPER"/>
</dbReference>
<sequence>MQSDKRYINNPYPDFDDPRSLQYLKENCAPPDAYGYMSLRPDSHLSFKIQEASRRLLNTLHQVYFINKGPNRKKDGSVYTGLTGILYVYQEIGIPWTEIDLYECIQSSNLSHFLGYICGISGPLAFGACFSNHKDRHLQSLIQLKLSPLFSDSPEEFLYGKAGYLYALLLVKKHNPDSRKIDETIKEVIAIIIHNGIQSSKSSKPSKLHYVWYNEEYLGAAHGYAGILSTLLRAKAYLNPSQLTIIRDKINELAQIQMPSGNFPPSMESLDDDRFVHWCHGAPGFADLYLLAYEVFQVSKYLQIADRCLDVIWQRGLLKKGFGLCHGSSGNGYAFLLAYKSTKDPKHLYRALRFADWCSQLENSHCKTPDNPYSLFEGQAGNASFLHHIQANIQNAYFPCYTL</sequence>
<dbReference type="AlphaFoldDB" id="C1C1A4"/>
<dbReference type="EMBL" id="BT080633">
    <property type="protein sequence ID" value="ACO15057.1"/>
    <property type="molecule type" value="mRNA"/>
</dbReference>
<dbReference type="InterPro" id="IPR007822">
    <property type="entry name" value="LANC-like"/>
</dbReference>
<dbReference type="PANTHER" id="PTHR12736:SF7">
    <property type="entry name" value="LANC-LIKE PROTEIN 3"/>
    <property type="match status" value="1"/>
</dbReference>
<dbReference type="PRINTS" id="PR01951">
    <property type="entry name" value="LANCEUKARYTE"/>
</dbReference>
<reference evidence="3" key="1">
    <citation type="submission" date="2009-03" db="EMBL/GenBank/DDBJ databases">
        <title>Caligus clemensi ESTs and full-length cDNAs.</title>
        <authorList>
            <person name="Yasuike M."/>
            <person name="von Schalburg K."/>
            <person name="Cooper G."/>
            <person name="Leong J."/>
            <person name="Jones S.R.M."/>
            <person name="Koop B.F."/>
        </authorList>
    </citation>
    <scope>NUCLEOTIDE SEQUENCE</scope>
    <source>
        <tissue evidence="3">Whole</tissue>
    </source>
</reference>
<organism evidence="3">
    <name type="scientific">Caligus clemensi</name>
    <name type="common">Sea louse</name>
    <dbReference type="NCBI Taxonomy" id="344056"/>
    <lineage>
        <taxon>Eukaryota</taxon>
        <taxon>Metazoa</taxon>
        <taxon>Ecdysozoa</taxon>
        <taxon>Arthropoda</taxon>
        <taxon>Crustacea</taxon>
        <taxon>Multicrustacea</taxon>
        <taxon>Hexanauplia</taxon>
        <taxon>Copepoda</taxon>
        <taxon>Siphonostomatoida</taxon>
        <taxon>Caligidae</taxon>
        <taxon>Caligus</taxon>
    </lineage>
</organism>
<dbReference type="CDD" id="cd04794">
    <property type="entry name" value="euk_LANCL"/>
    <property type="match status" value="1"/>
</dbReference>
<gene>
    <name evidence="3" type="primary">LANC1</name>
</gene>
<evidence type="ECO:0000313" key="3">
    <source>
        <dbReference type="EMBL" id="ACO15057.1"/>
    </source>
</evidence>
<dbReference type="PANTHER" id="PTHR12736">
    <property type="entry name" value="LANC-LIKE PROTEIN"/>
    <property type="match status" value="1"/>
</dbReference>
<comment type="similarity">
    <text evidence="1">Belongs to the LanC-like protein family.</text>
</comment>
<proteinExistence type="evidence at transcript level"/>
<accession>C1C1A4</accession>
<feature type="binding site" evidence="2">
    <location>
        <position position="279"/>
    </location>
    <ligand>
        <name>Zn(2+)</name>
        <dbReference type="ChEBI" id="CHEBI:29105"/>
    </ligand>
</feature>
<dbReference type="GO" id="GO:0046872">
    <property type="term" value="F:metal ion binding"/>
    <property type="evidence" value="ECO:0007669"/>
    <property type="project" value="UniProtKB-KW"/>
</dbReference>
<evidence type="ECO:0000256" key="1">
    <source>
        <dbReference type="ARBA" id="ARBA00007179"/>
    </source>
</evidence>
<feature type="binding site" evidence="2">
    <location>
        <position position="326"/>
    </location>
    <ligand>
        <name>Zn(2+)</name>
        <dbReference type="ChEBI" id="CHEBI:29105"/>
    </ligand>
</feature>